<evidence type="ECO:0000313" key="2">
    <source>
        <dbReference type="EMBL" id="MDR8434135.1"/>
    </source>
</evidence>
<dbReference type="EMBL" id="VMAF01001085">
    <property type="protein sequence ID" value="MDR8434135.1"/>
    <property type="molecule type" value="Genomic_DNA"/>
</dbReference>
<feature type="non-terminal residue" evidence="2">
    <location>
        <position position="86"/>
    </location>
</feature>
<dbReference type="AlphaFoldDB" id="A0ABD5DXM9"/>
<dbReference type="GO" id="GO:0004519">
    <property type="term" value="F:endonuclease activity"/>
    <property type="evidence" value="ECO:0007669"/>
    <property type="project" value="UniProtKB-KW"/>
</dbReference>
<name>A0ABD5DXM9_ACIBA</name>
<protein>
    <submittedName>
        <fullName evidence="2">ATP-dependent endonuclease</fullName>
    </submittedName>
</protein>
<proteinExistence type="predicted"/>
<sequence>RKASLLGSARPVLMNELSAETAAFFMKAPDNNVLEFALARRVLLVEGDAEFILIEAFYRRLYGRAPEEDGVHIIAIGGTSFRRYLE</sequence>
<dbReference type="CDD" id="cd01026">
    <property type="entry name" value="TOPRIM_OLD"/>
    <property type="match status" value="1"/>
</dbReference>
<comment type="caution">
    <text evidence="2">The sequence shown here is derived from an EMBL/GenBank/DDBJ whole genome shotgun (WGS) entry which is preliminary data.</text>
</comment>
<keyword evidence="2" id="KW-0378">Hydrolase</keyword>
<organism evidence="2">
    <name type="scientific">Acinetobacter baumannii</name>
    <dbReference type="NCBI Taxonomy" id="470"/>
    <lineage>
        <taxon>Bacteria</taxon>
        <taxon>Pseudomonadati</taxon>
        <taxon>Pseudomonadota</taxon>
        <taxon>Gammaproteobacteria</taxon>
        <taxon>Moraxellales</taxon>
        <taxon>Moraxellaceae</taxon>
        <taxon>Acinetobacter</taxon>
        <taxon>Acinetobacter calcoaceticus/baumannii complex</taxon>
    </lineage>
</organism>
<dbReference type="InterPro" id="IPR034139">
    <property type="entry name" value="TOPRIM_OLD"/>
</dbReference>
<evidence type="ECO:0000259" key="1">
    <source>
        <dbReference type="Pfam" id="PF20469"/>
    </source>
</evidence>
<reference evidence="2" key="1">
    <citation type="submission" date="2019-07" db="EMBL/GenBank/DDBJ databases">
        <title>Biological characteristics of mucoid Acinetobacter baumannii from a general hospital in China.</title>
        <authorList>
            <person name="Hua X."/>
            <person name="Yu Y."/>
        </authorList>
    </citation>
    <scope>NUCLEOTIDE SEQUENCE</scope>
    <source>
        <strain evidence="2">N8</strain>
    </source>
</reference>
<keyword evidence="2" id="KW-0540">Nuclease</keyword>
<accession>A0ABD5DXM9</accession>
<gene>
    <name evidence="2" type="ORF">FPK63_24180</name>
</gene>
<dbReference type="Pfam" id="PF20469">
    <property type="entry name" value="OLD-like_TOPRIM"/>
    <property type="match status" value="1"/>
</dbReference>
<feature type="non-terminal residue" evidence="2">
    <location>
        <position position="1"/>
    </location>
</feature>
<keyword evidence="2" id="KW-0255">Endonuclease</keyword>
<feature type="domain" description="OLD protein-like TOPRIM" evidence="1">
    <location>
        <begin position="39"/>
        <end position="86"/>
    </location>
</feature>